<name>A0A1X6YEC6_9RHOB</name>
<accession>A0A1X6YEC6</accession>
<dbReference type="Proteomes" id="UP000193778">
    <property type="component" value="Unassembled WGS sequence"/>
</dbReference>
<gene>
    <name evidence="1" type="ORF">RUM8411_00558</name>
</gene>
<organism evidence="1 2">
    <name type="scientific">Ruegeria meonggei</name>
    <dbReference type="NCBI Taxonomy" id="1446476"/>
    <lineage>
        <taxon>Bacteria</taxon>
        <taxon>Pseudomonadati</taxon>
        <taxon>Pseudomonadota</taxon>
        <taxon>Alphaproteobacteria</taxon>
        <taxon>Rhodobacterales</taxon>
        <taxon>Roseobacteraceae</taxon>
        <taxon>Ruegeria</taxon>
    </lineage>
</organism>
<reference evidence="2" key="1">
    <citation type="submission" date="2017-03" db="EMBL/GenBank/DDBJ databases">
        <authorList>
            <person name="Rodrigo-Torres L."/>
            <person name="Arahal R.D."/>
            <person name="Lucena T."/>
        </authorList>
    </citation>
    <scope>NUCLEOTIDE SEQUENCE [LARGE SCALE GENOMIC DNA]</scope>
    <source>
        <strain evidence="2">CECT 8411</strain>
    </source>
</reference>
<dbReference type="AlphaFoldDB" id="A0A1X6YEC6"/>
<evidence type="ECO:0000313" key="2">
    <source>
        <dbReference type="Proteomes" id="UP000193778"/>
    </source>
</evidence>
<proteinExistence type="predicted"/>
<protein>
    <recommendedName>
        <fullName evidence="3">Dihydroorotate dehydrogenase</fullName>
    </recommendedName>
</protein>
<sequence>MNWGMTMADDTTELEQLFAQARQARSGLPDELAVRILTDAESVRLSRMTPVLQPRRSLWARLLDGFGGWPSMGGLVAASAAGVWIGFSAPDFLPDPATYIFAQDSSFVVADLGLDTTFLEDAE</sequence>
<evidence type="ECO:0000313" key="1">
    <source>
        <dbReference type="EMBL" id="SLN17996.1"/>
    </source>
</evidence>
<dbReference type="EMBL" id="FWFP01000002">
    <property type="protein sequence ID" value="SLN17996.1"/>
    <property type="molecule type" value="Genomic_DNA"/>
</dbReference>
<evidence type="ECO:0008006" key="3">
    <source>
        <dbReference type="Google" id="ProtNLM"/>
    </source>
</evidence>
<keyword evidence="2" id="KW-1185">Reference proteome</keyword>